<dbReference type="RefSeq" id="WP_319927098.1">
    <property type="nucleotide sequence ID" value="NZ_VCDP01000058.1"/>
</dbReference>
<proteinExistence type="predicted"/>
<keyword evidence="2" id="KW-1185">Reference proteome</keyword>
<dbReference type="Pfam" id="PF10722">
    <property type="entry name" value="YbjN"/>
    <property type="match status" value="1"/>
</dbReference>
<protein>
    <submittedName>
        <fullName evidence="1">YbjN domain-containing protein</fullName>
    </submittedName>
</protein>
<dbReference type="EMBL" id="VCDP01000058">
    <property type="protein sequence ID" value="MDX8000393.1"/>
    <property type="molecule type" value="Genomic_DNA"/>
</dbReference>
<dbReference type="Proteomes" id="UP001271640">
    <property type="component" value="Unassembled WGS sequence"/>
</dbReference>
<evidence type="ECO:0000313" key="1">
    <source>
        <dbReference type="EMBL" id="MDX8000393.1"/>
    </source>
</evidence>
<name>A0ABU4SP18_9GAMM</name>
<evidence type="ECO:0000313" key="2">
    <source>
        <dbReference type="Proteomes" id="UP001271640"/>
    </source>
</evidence>
<comment type="caution">
    <text evidence="1">The sequence shown here is derived from an EMBL/GenBank/DDBJ whole genome shotgun (WGS) entry which is preliminary data.</text>
</comment>
<gene>
    <name evidence="1" type="ORF">FE394_14595</name>
</gene>
<sequence>MDSMVIPDLSILCTWLERLKISYFENDSSPVLHLPHMQNIDGLFDAKLDLLGDVVVFSALAEVRPTAIIPLVANLSQINSSSLTVKAFLDIQDENLPKLIVCQAFPIAAGMTFTQFSNFMQQGEEQIANVIFEIHSNNLLYVNQDMESEMEEVEIEVEVEVEDEESLASAKTSTFTLH</sequence>
<organism evidence="1 2">
    <name type="scientific">Xenorhabdus littoralis</name>
    <dbReference type="NCBI Taxonomy" id="2582835"/>
    <lineage>
        <taxon>Bacteria</taxon>
        <taxon>Pseudomonadati</taxon>
        <taxon>Pseudomonadota</taxon>
        <taxon>Gammaproteobacteria</taxon>
        <taxon>Enterobacterales</taxon>
        <taxon>Morganellaceae</taxon>
        <taxon>Xenorhabdus</taxon>
    </lineage>
</organism>
<dbReference type="InterPro" id="IPR019660">
    <property type="entry name" value="Put_sensory_transdc_reg_YbjN"/>
</dbReference>
<reference evidence="2" key="1">
    <citation type="journal article" date="2024" name="Toxins">
        <title>Genome Sequence Analysis of Native Xenorhabdus Strains Isolated from Entomopathogenic Nematodes in Argentina.</title>
        <authorList>
            <person name="Palma L."/>
            <person name="Frizzo L."/>
            <person name="Kaiser S."/>
            <person name="Berry C."/>
            <person name="Caballero P."/>
            <person name="Bode H.B."/>
            <person name="Del Valle E.E."/>
        </authorList>
    </citation>
    <scope>NUCLEOTIDE SEQUENCE [LARGE SCALE GENOMIC DNA]</scope>
    <source>
        <strain evidence="2">Reich</strain>
    </source>
</reference>
<accession>A0ABU4SP18</accession>